<evidence type="ECO:0000256" key="1">
    <source>
        <dbReference type="SAM" id="MobiDB-lite"/>
    </source>
</evidence>
<dbReference type="AlphaFoldDB" id="A0A7H8RCS2"/>
<sequence>MSQHEKYLSDLAESFVMKPRVAFAKRFNTISFKILLRLESELLEIESRGFQDMPGDATSTSLGSPTSSQPSSTGPTRQAGGSGEQLATFDEVRKKMETYQDFLLRFIKLYSLKPMDYVDRNALHHHLANLRVSEIAPDTWSDTNDLVGVCTTHLPKRDRFTEMLIKALSWIISQPLVDKLLKGDDDNVYANEETIASCIVVFNVCIASLINMMALFVLYAIHSTLAKIGTICAFSMLFMLSGLFFTGADPIMVYSSTAAYSAVLVVFIGNVN</sequence>
<feature type="domain" description="DUF6594" evidence="3">
    <location>
        <begin position="17"/>
        <end position="265"/>
    </location>
</feature>
<dbReference type="GeneID" id="55998448"/>
<dbReference type="EMBL" id="CP055903">
    <property type="protein sequence ID" value="QKX63798.1"/>
    <property type="molecule type" value="Genomic_DNA"/>
</dbReference>
<dbReference type="RefSeq" id="XP_035349972.1">
    <property type="nucleotide sequence ID" value="XM_035494079.1"/>
</dbReference>
<dbReference type="Proteomes" id="UP000509510">
    <property type="component" value="Chromosome VI"/>
</dbReference>
<evidence type="ECO:0000313" key="5">
    <source>
        <dbReference type="Proteomes" id="UP000509510"/>
    </source>
</evidence>
<accession>A0A7H8RCS2</accession>
<feature type="compositionally biased region" description="Low complexity" evidence="1">
    <location>
        <begin position="58"/>
        <end position="76"/>
    </location>
</feature>
<dbReference type="PANTHER" id="PTHR34502:SF5">
    <property type="entry name" value="DUF6594 DOMAIN-CONTAINING PROTEIN"/>
    <property type="match status" value="1"/>
</dbReference>
<evidence type="ECO:0000313" key="4">
    <source>
        <dbReference type="EMBL" id="QKX63798.1"/>
    </source>
</evidence>
<organism evidence="4 5">
    <name type="scientific">Talaromyces rugulosus</name>
    <name type="common">Penicillium rugulosum</name>
    <dbReference type="NCBI Taxonomy" id="121627"/>
    <lineage>
        <taxon>Eukaryota</taxon>
        <taxon>Fungi</taxon>
        <taxon>Dikarya</taxon>
        <taxon>Ascomycota</taxon>
        <taxon>Pezizomycotina</taxon>
        <taxon>Eurotiomycetes</taxon>
        <taxon>Eurotiomycetidae</taxon>
        <taxon>Eurotiales</taxon>
        <taxon>Trichocomaceae</taxon>
        <taxon>Talaromyces</taxon>
        <taxon>Talaromyces sect. Islandici</taxon>
    </lineage>
</organism>
<gene>
    <name evidence="4" type="ORF">TRUGW13939_10969</name>
</gene>
<feature type="transmembrane region" description="Helical" evidence="2">
    <location>
        <begin position="199"/>
        <end position="221"/>
    </location>
</feature>
<dbReference type="KEGG" id="trg:TRUGW13939_10969"/>
<dbReference type="Pfam" id="PF20237">
    <property type="entry name" value="DUF6594"/>
    <property type="match status" value="1"/>
</dbReference>
<keyword evidence="5" id="KW-1185">Reference proteome</keyword>
<keyword evidence="2" id="KW-0472">Membrane</keyword>
<evidence type="ECO:0000259" key="3">
    <source>
        <dbReference type="Pfam" id="PF20237"/>
    </source>
</evidence>
<reference evidence="5" key="1">
    <citation type="submission" date="2020-06" db="EMBL/GenBank/DDBJ databases">
        <title>A chromosome-scale genome assembly of Talaromyces rugulosus W13939.</title>
        <authorList>
            <person name="Wang B."/>
            <person name="Guo L."/>
            <person name="Ye K."/>
            <person name="Wang L."/>
        </authorList>
    </citation>
    <scope>NUCLEOTIDE SEQUENCE [LARGE SCALE GENOMIC DNA]</scope>
    <source>
        <strain evidence="5">W13939</strain>
    </source>
</reference>
<name>A0A7H8RCS2_TALRU</name>
<dbReference type="InterPro" id="IPR046529">
    <property type="entry name" value="DUF6594"/>
</dbReference>
<dbReference type="PANTHER" id="PTHR34502">
    <property type="entry name" value="DUF6594 DOMAIN-CONTAINING PROTEIN-RELATED"/>
    <property type="match status" value="1"/>
</dbReference>
<feature type="transmembrane region" description="Helical" evidence="2">
    <location>
        <begin position="251"/>
        <end position="271"/>
    </location>
</feature>
<keyword evidence="2" id="KW-0812">Transmembrane</keyword>
<feature type="region of interest" description="Disordered" evidence="1">
    <location>
        <begin position="50"/>
        <end position="84"/>
    </location>
</feature>
<proteinExistence type="predicted"/>
<evidence type="ECO:0000256" key="2">
    <source>
        <dbReference type="SAM" id="Phobius"/>
    </source>
</evidence>
<dbReference type="OrthoDB" id="3533814at2759"/>
<feature type="transmembrane region" description="Helical" evidence="2">
    <location>
        <begin position="228"/>
        <end position="245"/>
    </location>
</feature>
<keyword evidence="2" id="KW-1133">Transmembrane helix</keyword>
<protein>
    <recommendedName>
        <fullName evidence="3">DUF6594 domain-containing protein</fullName>
    </recommendedName>
</protein>